<sequence length="927" mass="104041">MNEWPAFFSSNPDPGGGDWELYTDIARPAFVFNWVAEGTAYAFQVVQRADGKFYLHFPVTEAASINTDKFAIGVAIGDSPLGPSTDAHPSGPIISQSVPSPGNTIQNIDPTIFIDDDGSVYLYEGTFSELRGYELADDMVTITSSTTTTNNSGEGSPCTPTSYYACIAYGTASSPLGPWTFQGIVLGIVSSTTSYSGVFLLNDAYYLVYHIADSVDGGHFRRSIAFDVVTLDDSQSPPKINKVTQTHRPAGATEPARNIALAAIAGSVNTTPIQYWIASVNAGRIPVNPLLPDYWSSYAATDSSEANQLTPIWNTSGTLNGTRMVFFADQGAGSNIGVPPPSIWGVEYLGNFFERRYCNTSIVVIHAEDDHPSITQQHMVEKERYKKNYSDTDPDIGKFLGDPSMTAPSYYSAPIPPRFSHDPFMFIHRIQHFKISNHSILIHHTHDLKMSIPQQKRAMLLARVKTRSKKKAQANHKVQRWRDAKLQAKLQAKKKRERQLRHEFLTTITTDPGRLYPIYCSLMAALDTKGILRLYQTSKAIRKAVMEREWDVNKRLKAFVDDPCAFRTVMGRTNSLIVGSFALQFFERVNWGGSLTMTVTRDGLKDMKKYLTANEFYTPEDEEHTDRIEGGDQSPEDALSGLYWYTCGYRSLTRGSKVIRLILIVVEPTIPVPFAEFSTTSISNFISWKKAYALFPYHTFLKHETVPLKLLDDFNAQELNQWGVHGWKLRGPPLSIQDVQKISGPLSKFRRIGDNNTWAICLGINSITTPEVPELVLHNYHFTFTNNGSNDLVSHNGVEYFGAVNHVRTYSPHLGDTFERFAEEATIEIAQWAELFRSHALKYVYPAAGMEALETFLNRDVLMQLHKLRKDAEVETNNQKLDWGHIMGSGNPRTLNLSPDNLKFEHPEGWTYWDEELPRLFKEFGGG</sequence>
<keyword evidence="3" id="KW-0119">Carbohydrate metabolism</keyword>
<dbReference type="Proteomes" id="UP001465668">
    <property type="component" value="Unassembled WGS sequence"/>
</dbReference>
<protein>
    <submittedName>
        <fullName evidence="5">Glycosyl hydrolase family 43 protein</fullName>
    </submittedName>
</protein>
<dbReference type="Gene3D" id="2.115.10.20">
    <property type="entry name" value="Glycosyl hydrolase domain, family 43"/>
    <property type="match status" value="1"/>
</dbReference>
<dbReference type="InterPro" id="IPR023296">
    <property type="entry name" value="Glyco_hydro_beta-prop_sf"/>
</dbReference>
<dbReference type="SUPFAM" id="SSF75005">
    <property type="entry name" value="Arabinanase/levansucrase/invertase"/>
    <property type="match status" value="1"/>
</dbReference>
<dbReference type="InterPro" id="IPR052176">
    <property type="entry name" value="Glycosyl_Hydrlase_43_Enz"/>
</dbReference>
<proteinExistence type="inferred from homology"/>
<dbReference type="PANTHER" id="PTHR43772">
    <property type="entry name" value="ENDO-1,4-BETA-XYLANASE"/>
    <property type="match status" value="1"/>
</dbReference>
<evidence type="ECO:0000256" key="1">
    <source>
        <dbReference type="ARBA" id="ARBA00009865"/>
    </source>
</evidence>
<comment type="similarity">
    <text evidence="1">Belongs to the glycosyl hydrolase 43 family.</text>
</comment>
<accession>A0ABR2XHI9</accession>
<organism evidence="5 6">
    <name type="scientific">Seiridium cardinale</name>
    <dbReference type="NCBI Taxonomy" id="138064"/>
    <lineage>
        <taxon>Eukaryota</taxon>
        <taxon>Fungi</taxon>
        <taxon>Dikarya</taxon>
        <taxon>Ascomycota</taxon>
        <taxon>Pezizomycotina</taxon>
        <taxon>Sordariomycetes</taxon>
        <taxon>Xylariomycetidae</taxon>
        <taxon>Amphisphaeriales</taxon>
        <taxon>Sporocadaceae</taxon>
        <taxon>Seiridium</taxon>
    </lineage>
</organism>
<keyword evidence="6" id="KW-1185">Reference proteome</keyword>
<reference evidence="5 6" key="1">
    <citation type="submission" date="2024-02" db="EMBL/GenBank/DDBJ databases">
        <title>First draft genome assembly of two strains of Seiridium cardinale.</title>
        <authorList>
            <person name="Emiliani G."/>
            <person name="Scali E."/>
        </authorList>
    </citation>
    <scope>NUCLEOTIDE SEQUENCE [LARGE SCALE GENOMIC DNA]</scope>
    <source>
        <strain evidence="5 6">BM-138-000479</strain>
    </source>
</reference>
<keyword evidence="2 5" id="KW-0378">Hydrolase</keyword>
<dbReference type="CDD" id="cd08990">
    <property type="entry name" value="GH43_AXH_like"/>
    <property type="match status" value="1"/>
</dbReference>
<evidence type="ECO:0000256" key="2">
    <source>
        <dbReference type="ARBA" id="ARBA00022801"/>
    </source>
</evidence>
<evidence type="ECO:0000256" key="4">
    <source>
        <dbReference type="ARBA" id="ARBA00023295"/>
    </source>
</evidence>
<dbReference type="EMBL" id="JARVKM010000053">
    <property type="protein sequence ID" value="KAK9773196.1"/>
    <property type="molecule type" value="Genomic_DNA"/>
</dbReference>
<evidence type="ECO:0000313" key="6">
    <source>
        <dbReference type="Proteomes" id="UP001465668"/>
    </source>
</evidence>
<keyword evidence="4" id="KW-0326">Glycosidase</keyword>
<evidence type="ECO:0000313" key="5">
    <source>
        <dbReference type="EMBL" id="KAK9773196.1"/>
    </source>
</evidence>
<dbReference type="Pfam" id="PF04616">
    <property type="entry name" value="Glyco_hydro_43"/>
    <property type="match status" value="1"/>
</dbReference>
<comment type="caution">
    <text evidence="5">The sequence shown here is derived from an EMBL/GenBank/DDBJ whole genome shotgun (WGS) entry which is preliminary data.</text>
</comment>
<evidence type="ECO:0000256" key="3">
    <source>
        <dbReference type="ARBA" id="ARBA00023277"/>
    </source>
</evidence>
<dbReference type="GO" id="GO:0016787">
    <property type="term" value="F:hydrolase activity"/>
    <property type="evidence" value="ECO:0007669"/>
    <property type="project" value="UniProtKB-KW"/>
</dbReference>
<dbReference type="InterPro" id="IPR006710">
    <property type="entry name" value="Glyco_hydro_43"/>
</dbReference>
<name>A0ABR2XHI9_9PEZI</name>
<dbReference type="PANTHER" id="PTHR43772:SF2">
    <property type="entry name" value="PUTATIVE (AFU_ORTHOLOGUE AFUA_2G04480)-RELATED"/>
    <property type="match status" value="1"/>
</dbReference>
<gene>
    <name evidence="5" type="ORF">SCAR479_10113</name>
</gene>